<dbReference type="OrthoDB" id="37886at2759"/>
<keyword evidence="9" id="KW-1185">Reference proteome</keyword>
<keyword evidence="1 6" id="KW-0479">Metal-binding</keyword>
<dbReference type="GO" id="GO:0009414">
    <property type="term" value="P:response to water deprivation"/>
    <property type="evidence" value="ECO:0007669"/>
    <property type="project" value="TreeGrafter"/>
</dbReference>
<reference evidence="8 9" key="1">
    <citation type="journal article" date="2017" name="Nature">
        <title>The Apostasia genome and the evolution of orchids.</title>
        <authorList>
            <person name="Zhang G.Q."/>
            <person name="Liu K.W."/>
            <person name="Li Z."/>
            <person name="Lohaus R."/>
            <person name="Hsiao Y.Y."/>
            <person name="Niu S.C."/>
            <person name="Wang J.Y."/>
            <person name="Lin Y.C."/>
            <person name="Xu Q."/>
            <person name="Chen L.J."/>
            <person name="Yoshida K."/>
            <person name="Fujiwara S."/>
            <person name="Wang Z.W."/>
            <person name="Zhang Y.Q."/>
            <person name="Mitsuda N."/>
            <person name="Wang M."/>
            <person name="Liu G.H."/>
            <person name="Pecoraro L."/>
            <person name="Huang H.X."/>
            <person name="Xiao X.J."/>
            <person name="Lin M."/>
            <person name="Wu X.Y."/>
            <person name="Wu W.L."/>
            <person name="Chen Y.Y."/>
            <person name="Chang S.B."/>
            <person name="Sakamoto S."/>
            <person name="Ohme-Takagi M."/>
            <person name="Yagi M."/>
            <person name="Zeng S.J."/>
            <person name="Shen C.Y."/>
            <person name="Yeh C.M."/>
            <person name="Luo Y.B."/>
            <person name="Tsai W.C."/>
            <person name="Van de Peer Y."/>
            <person name="Liu Z.J."/>
        </authorList>
    </citation>
    <scope>NUCLEOTIDE SEQUENCE [LARGE SCALE GENOMIC DNA]</scope>
    <source>
        <strain evidence="9">cv. Shenzhen</strain>
        <tissue evidence="8">Stem</tissue>
    </source>
</reference>
<evidence type="ECO:0000256" key="2">
    <source>
        <dbReference type="ARBA" id="ARBA00022737"/>
    </source>
</evidence>
<organism evidence="8 9">
    <name type="scientific">Apostasia shenzhenica</name>
    <dbReference type="NCBI Taxonomy" id="1088818"/>
    <lineage>
        <taxon>Eukaryota</taxon>
        <taxon>Viridiplantae</taxon>
        <taxon>Streptophyta</taxon>
        <taxon>Embryophyta</taxon>
        <taxon>Tracheophyta</taxon>
        <taxon>Spermatophyta</taxon>
        <taxon>Magnoliopsida</taxon>
        <taxon>Liliopsida</taxon>
        <taxon>Asparagales</taxon>
        <taxon>Orchidaceae</taxon>
        <taxon>Apostasioideae</taxon>
        <taxon>Apostasia</taxon>
    </lineage>
</organism>
<dbReference type="GO" id="GO:0001786">
    <property type="term" value="F:phosphatidylserine binding"/>
    <property type="evidence" value="ECO:0007669"/>
    <property type="project" value="TreeGrafter"/>
</dbReference>
<dbReference type="GO" id="GO:0005544">
    <property type="term" value="F:calcium-dependent phospholipid binding"/>
    <property type="evidence" value="ECO:0007669"/>
    <property type="project" value="UniProtKB-KW"/>
</dbReference>
<dbReference type="PRINTS" id="PR00196">
    <property type="entry name" value="ANNEXIN"/>
</dbReference>
<keyword evidence="2 7" id="KW-0677">Repeat</keyword>
<evidence type="ECO:0000256" key="1">
    <source>
        <dbReference type="ARBA" id="ARBA00022723"/>
    </source>
</evidence>
<protein>
    <recommendedName>
        <fullName evidence="7">Annexin</fullName>
    </recommendedName>
</protein>
<feature type="binding site" evidence="6">
    <location>
        <position position="28"/>
    </location>
    <ligand>
        <name>Ca(2+)</name>
        <dbReference type="ChEBI" id="CHEBI:29108"/>
        <label>1</label>
    </ligand>
</feature>
<keyword evidence="3 6" id="KW-0106">Calcium</keyword>
<dbReference type="PANTHER" id="PTHR10502:SF99">
    <property type="entry name" value="ANNEXIN D3"/>
    <property type="match status" value="1"/>
</dbReference>
<feature type="binding site" evidence="6">
    <location>
        <position position="263"/>
    </location>
    <ligand>
        <name>Ca(2+)</name>
        <dbReference type="ChEBI" id="CHEBI:29108"/>
        <label>1</label>
    </ligand>
</feature>
<gene>
    <name evidence="8" type="primary">ANN3</name>
    <name evidence="8" type="ORF">AXF42_Ash004498</name>
</gene>
<dbReference type="Pfam" id="PF00191">
    <property type="entry name" value="Annexin"/>
    <property type="match status" value="4"/>
</dbReference>
<feature type="binding site" evidence="6">
    <location>
        <position position="26"/>
    </location>
    <ligand>
        <name>Ca(2+)</name>
        <dbReference type="ChEBI" id="CHEBI:29108"/>
        <label>1</label>
    </ligand>
</feature>
<dbReference type="SUPFAM" id="SSF47874">
    <property type="entry name" value="Annexin"/>
    <property type="match status" value="1"/>
</dbReference>
<evidence type="ECO:0000256" key="6">
    <source>
        <dbReference type="PIRSR" id="PIRSR609118-1"/>
    </source>
</evidence>
<dbReference type="PROSITE" id="PS51897">
    <property type="entry name" value="ANNEXIN_2"/>
    <property type="match status" value="4"/>
</dbReference>
<feature type="binding site" evidence="6">
    <location>
        <position position="304"/>
    </location>
    <ligand>
        <name>Ca(2+)</name>
        <dbReference type="ChEBI" id="CHEBI:29108"/>
        <label>1</label>
    </ligand>
</feature>
<dbReference type="EMBL" id="KZ451883">
    <property type="protein sequence ID" value="PKA67007.1"/>
    <property type="molecule type" value="Genomic_DNA"/>
</dbReference>
<dbReference type="InterPro" id="IPR001464">
    <property type="entry name" value="Annexin"/>
</dbReference>
<proteinExistence type="inferred from homology"/>
<sequence length="319" mass="36280">MSTITVPDTLPSPEEDSQRLRKAFEGWGTDKKAIIEVLGHRDSRHRAAIARCYSLLYNESLLERLHSELSGDFGRAVTLWTENPSERDAKLAHEAIKRKGDRDICIILEIACSSSPEHLIAVRKSYCSLFHSSLEEDIESYFACQQQLKQFLASVVSSYRYDGDHVDKQLAKSEAKKLFDAVRGKQPCHKDVVRILGTRSKAHLKFAFKYYKEEYGISIEEDIECNSSDDKKLTSIMRVAITCLEYPEKHFAEVAKNSIVGLGTDEESLTGTIVTRAEIDMKLIKEEYKRRYNTTLKDDVIGDTSGYYKDFLLTLLGTN</sequence>
<dbReference type="Proteomes" id="UP000236161">
    <property type="component" value="Unassembled WGS sequence"/>
</dbReference>
<keyword evidence="5 7" id="KW-0111">Calcium/phospholipid-binding</keyword>
<dbReference type="GO" id="GO:0005886">
    <property type="term" value="C:plasma membrane"/>
    <property type="evidence" value="ECO:0007669"/>
    <property type="project" value="TreeGrafter"/>
</dbReference>
<comment type="domain">
    <text evidence="7">A pair of annexin repeats may form one binding site for calcium and phospholipid.</text>
</comment>
<name>A0A2I0BGS6_9ASPA</name>
<feature type="binding site" evidence="6">
    <location>
        <position position="24"/>
    </location>
    <ligand>
        <name>Ca(2+)</name>
        <dbReference type="ChEBI" id="CHEBI:29108"/>
        <label>1</label>
    </ligand>
</feature>
<evidence type="ECO:0000313" key="8">
    <source>
        <dbReference type="EMBL" id="PKA67007.1"/>
    </source>
</evidence>
<feature type="binding site" evidence="6">
    <location>
        <position position="68"/>
    </location>
    <ligand>
        <name>Ca(2+)</name>
        <dbReference type="ChEBI" id="CHEBI:29108"/>
        <label>1</label>
    </ligand>
</feature>
<keyword evidence="4 7" id="KW-0041">Annexin</keyword>
<dbReference type="InterPro" id="IPR009118">
    <property type="entry name" value="AnnexinD_plant"/>
</dbReference>
<dbReference type="Gene3D" id="1.10.220.10">
    <property type="entry name" value="Annexin"/>
    <property type="match status" value="4"/>
</dbReference>
<dbReference type="SMART" id="SM00335">
    <property type="entry name" value="ANX"/>
    <property type="match status" value="3"/>
</dbReference>
<dbReference type="InterPro" id="IPR018502">
    <property type="entry name" value="Annexin_repeat"/>
</dbReference>
<dbReference type="InterPro" id="IPR037104">
    <property type="entry name" value="Annexin_sf"/>
</dbReference>
<dbReference type="STRING" id="1088818.A0A2I0BGS6"/>
<dbReference type="FunFam" id="1.10.220.10:FF:000008">
    <property type="entry name" value="Annexin"/>
    <property type="match status" value="1"/>
</dbReference>
<dbReference type="GO" id="GO:0009409">
    <property type="term" value="P:response to cold"/>
    <property type="evidence" value="ECO:0007669"/>
    <property type="project" value="TreeGrafter"/>
</dbReference>
<dbReference type="GO" id="GO:0005509">
    <property type="term" value="F:calcium ion binding"/>
    <property type="evidence" value="ECO:0007669"/>
    <property type="project" value="InterPro"/>
</dbReference>
<accession>A0A2I0BGS6</accession>
<evidence type="ECO:0000256" key="7">
    <source>
        <dbReference type="RuleBase" id="RU003540"/>
    </source>
</evidence>
<dbReference type="PROSITE" id="PS00223">
    <property type="entry name" value="ANNEXIN_1"/>
    <property type="match status" value="1"/>
</dbReference>
<dbReference type="InterPro" id="IPR018252">
    <property type="entry name" value="Annexin_repeat_CS"/>
</dbReference>
<dbReference type="PRINTS" id="PR01814">
    <property type="entry name" value="ANNEXINPLANT"/>
</dbReference>
<dbReference type="AlphaFoldDB" id="A0A2I0BGS6"/>
<evidence type="ECO:0000256" key="4">
    <source>
        <dbReference type="ARBA" id="ARBA00023216"/>
    </source>
</evidence>
<dbReference type="FunFam" id="1.10.220.10:FF:000001">
    <property type="entry name" value="Annexin"/>
    <property type="match status" value="1"/>
</dbReference>
<evidence type="ECO:0000313" key="9">
    <source>
        <dbReference type="Proteomes" id="UP000236161"/>
    </source>
</evidence>
<dbReference type="GO" id="GO:0009408">
    <property type="term" value="P:response to heat"/>
    <property type="evidence" value="ECO:0007669"/>
    <property type="project" value="TreeGrafter"/>
</dbReference>
<feature type="binding site" evidence="6">
    <location>
        <position position="303"/>
    </location>
    <ligand>
        <name>Ca(2+)</name>
        <dbReference type="ChEBI" id="CHEBI:29108"/>
        <label>3</label>
    </ligand>
</feature>
<evidence type="ECO:0000256" key="5">
    <source>
        <dbReference type="ARBA" id="ARBA00023302"/>
    </source>
</evidence>
<dbReference type="GO" id="GO:0005737">
    <property type="term" value="C:cytoplasm"/>
    <property type="evidence" value="ECO:0007669"/>
    <property type="project" value="TreeGrafter"/>
</dbReference>
<comment type="similarity">
    <text evidence="7">Belongs to the annexin family.</text>
</comment>
<evidence type="ECO:0000256" key="3">
    <source>
        <dbReference type="ARBA" id="ARBA00022837"/>
    </source>
</evidence>
<feature type="binding site" evidence="6">
    <location>
        <position position="259"/>
    </location>
    <ligand>
        <name>Ca(2+)</name>
        <dbReference type="ChEBI" id="CHEBI:29108"/>
        <label>1</label>
    </ligand>
</feature>
<dbReference type="PANTHER" id="PTHR10502">
    <property type="entry name" value="ANNEXIN"/>
    <property type="match status" value="1"/>
</dbReference>
<dbReference type="GO" id="GO:0009651">
    <property type="term" value="P:response to salt stress"/>
    <property type="evidence" value="ECO:0007669"/>
    <property type="project" value="TreeGrafter"/>
</dbReference>